<evidence type="ECO:0000259" key="7">
    <source>
        <dbReference type="PROSITE" id="PS50850"/>
    </source>
</evidence>
<dbReference type="PANTHER" id="PTHR43124:SF3">
    <property type="entry name" value="CHLORAMPHENICOL EFFLUX PUMP RV0191"/>
    <property type="match status" value="1"/>
</dbReference>
<keyword evidence="2" id="KW-1003">Cell membrane</keyword>
<keyword evidence="9" id="KW-1185">Reference proteome</keyword>
<gene>
    <name evidence="8" type="ORF">WJX68_06420</name>
</gene>
<evidence type="ECO:0000313" key="8">
    <source>
        <dbReference type="EMBL" id="MEJ8278559.1"/>
    </source>
</evidence>
<evidence type="ECO:0000256" key="2">
    <source>
        <dbReference type="ARBA" id="ARBA00022475"/>
    </source>
</evidence>
<dbReference type="PANTHER" id="PTHR43124">
    <property type="entry name" value="PURINE EFFLUX PUMP PBUE"/>
    <property type="match status" value="1"/>
</dbReference>
<dbReference type="InterPro" id="IPR050189">
    <property type="entry name" value="MFS_Efflux_Transporters"/>
</dbReference>
<accession>A0ABU8T3M6</accession>
<protein>
    <submittedName>
        <fullName evidence="8">MFS transporter</fullName>
    </submittedName>
</protein>
<keyword evidence="4 6" id="KW-1133">Transmembrane helix</keyword>
<dbReference type="Gene3D" id="1.20.1250.20">
    <property type="entry name" value="MFS general substrate transporter like domains"/>
    <property type="match status" value="2"/>
</dbReference>
<dbReference type="InterPro" id="IPR020846">
    <property type="entry name" value="MFS_dom"/>
</dbReference>
<dbReference type="SUPFAM" id="SSF103473">
    <property type="entry name" value="MFS general substrate transporter"/>
    <property type="match status" value="1"/>
</dbReference>
<feature type="transmembrane region" description="Helical" evidence="6">
    <location>
        <begin position="144"/>
        <end position="163"/>
    </location>
</feature>
<proteinExistence type="predicted"/>
<dbReference type="PROSITE" id="PS50850">
    <property type="entry name" value="MFS"/>
    <property type="match status" value="1"/>
</dbReference>
<evidence type="ECO:0000256" key="5">
    <source>
        <dbReference type="ARBA" id="ARBA00023136"/>
    </source>
</evidence>
<feature type="transmembrane region" description="Helical" evidence="6">
    <location>
        <begin position="169"/>
        <end position="190"/>
    </location>
</feature>
<feature type="transmembrane region" description="Helical" evidence="6">
    <location>
        <begin position="112"/>
        <end position="132"/>
    </location>
</feature>
<feature type="transmembrane region" description="Helical" evidence="6">
    <location>
        <begin position="369"/>
        <end position="387"/>
    </location>
</feature>
<sequence length="402" mass="40416">MKKPLTPDHSPTTGPALAAMALGGLAIGTTEFASMGLLPAFAADLGATVPEAGTAISAYALGVVVGAPVLAVLGARWPRKHLVLALAGALALTNLASALAPDFGTFVVTRFLAGLPHGAYFGTASVLAASLVPRERRPRAIATVMSGLMIANIVGVPGATWLGQAAGWSAAYLTVAGVAVVTMLAVWRLVPDVRDEVRGSVLRELTALRRGQVWITMAVIATGFGGSFAVYSYVTPVLTEVTGMAATAVPLALAVFGVGMTLGNQVGGRLAEAAPVRTIAGGLAAAAVSMALFALTASSAVFALLGLFALAFTTTATTPALATRLMDAGREGPTLGAALHHAAFNVANALGAALGGLVLAAGWGWTSPAAVATVLPLLGLTALWVAVRMERAERRGELALAA</sequence>
<reference evidence="8 9" key="1">
    <citation type="submission" date="2024-03" db="EMBL/GenBank/DDBJ databases">
        <title>Draft genome sequence of Pseudonocardia sp. DW16-2.</title>
        <authorList>
            <person name="Duangmal K."/>
        </authorList>
    </citation>
    <scope>NUCLEOTIDE SEQUENCE [LARGE SCALE GENOMIC DNA]</scope>
    <source>
        <strain evidence="8 9">DW16-2</strain>
    </source>
</reference>
<comment type="subcellular location">
    <subcellularLocation>
        <location evidence="1">Cell membrane</location>
        <topology evidence="1">Multi-pass membrane protein</topology>
    </subcellularLocation>
</comment>
<feature type="transmembrane region" description="Helical" evidence="6">
    <location>
        <begin position="274"/>
        <end position="295"/>
    </location>
</feature>
<keyword evidence="5 6" id="KW-0472">Membrane</keyword>
<dbReference type="CDD" id="cd17324">
    <property type="entry name" value="MFS_NepI_like"/>
    <property type="match status" value="1"/>
</dbReference>
<feature type="transmembrane region" description="Helical" evidence="6">
    <location>
        <begin position="56"/>
        <end position="75"/>
    </location>
</feature>
<feature type="transmembrane region" description="Helical" evidence="6">
    <location>
        <begin position="243"/>
        <end position="262"/>
    </location>
</feature>
<feature type="transmembrane region" description="Helical" evidence="6">
    <location>
        <begin position="342"/>
        <end position="363"/>
    </location>
</feature>
<dbReference type="Pfam" id="PF07690">
    <property type="entry name" value="MFS_1"/>
    <property type="match status" value="1"/>
</dbReference>
<organism evidence="8 9">
    <name type="scientific">Pseudonocardia spirodelae</name>
    <dbReference type="NCBI Taxonomy" id="3133431"/>
    <lineage>
        <taxon>Bacteria</taxon>
        <taxon>Bacillati</taxon>
        <taxon>Actinomycetota</taxon>
        <taxon>Actinomycetes</taxon>
        <taxon>Pseudonocardiales</taxon>
        <taxon>Pseudonocardiaceae</taxon>
        <taxon>Pseudonocardia</taxon>
    </lineage>
</organism>
<dbReference type="EMBL" id="JBBJUP010000004">
    <property type="protein sequence ID" value="MEJ8278559.1"/>
    <property type="molecule type" value="Genomic_DNA"/>
</dbReference>
<feature type="transmembrane region" description="Helical" evidence="6">
    <location>
        <begin position="82"/>
        <end position="100"/>
    </location>
</feature>
<dbReference type="InterPro" id="IPR036259">
    <property type="entry name" value="MFS_trans_sf"/>
</dbReference>
<feature type="transmembrane region" description="Helical" evidence="6">
    <location>
        <begin position="211"/>
        <end position="231"/>
    </location>
</feature>
<evidence type="ECO:0000256" key="6">
    <source>
        <dbReference type="SAM" id="Phobius"/>
    </source>
</evidence>
<dbReference type="RefSeq" id="WP_340286976.1">
    <property type="nucleotide sequence ID" value="NZ_JBBJUP010000004.1"/>
</dbReference>
<comment type="caution">
    <text evidence="8">The sequence shown here is derived from an EMBL/GenBank/DDBJ whole genome shotgun (WGS) entry which is preliminary data.</text>
</comment>
<name>A0ABU8T3M6_9PSEU</name>
<evidence type="ECO:0000256" key="3">
    <source>
        <dbReference type="ARBA" id="ARBA00022692"/>
    </source>
</evidence>
<evidence type="ECO:0000256" key="4">
    <source>
        <dbReference type="ARBA" id="ARBA00022989"/>
    </source>
</evidence>
<keyword evidence="3 6" id="KW-0812">Transmembrane</keyword>
<feature type="transmembrane region" description="Helical" evidence="6">
    <location>
        <begin position="301"/>
        <end position="322"/>
    </location>
</feature>
<feature type="domain" description="Major facilitator superfamily (MFS) profile" evidence="7">
    <location>
        <begin position="16"/>
        <end position="391"/>
    </location>
</feature>
<dbReference type="InterPro" id="IPR011701">
    <property type="entry name" value="MFS"/>
</dbReference>
<evidence type="ECO:0000313" key="9">
    <source>
        <dbReference type="Proteomes" id="UP001364211"/>
    </source>
</evidence>
<evidence type="ECO:0000256" key="1">
    <source>
        <dbReference type="ARBA" id="ARBA00004651"/>
    </source>
</evidence>
<dbReference type="Proteomes" id="UP001364211">
    <property type="component" value="Unassembled WGS sequence"/>
</dbReference>